<dbReference type="GO" id="GO:0005509">
    <property type="term" value="F:calcium ion binding"/>
    <property type="evidence" value="ECO:0007669"/>
    <property type="project" value="InterPro"/>
</dbReference>
<feature type="compositionally biased region" description="Basic and acidic residues" evidence="1">
    <location>
        <begin position="1203"/>
        <end position="1219"/>
    </location>
</feature>
<dbReference type="Gene3D" id="2.60.40.10">
    <property type="entry name" value="Immunoglobulins"/>
    <property type="match status" value="4"/>
</dbReference>
<dbReference type="SUPFAM" id="SSF49313">
    <property type="entry name" value="Cadherin-like"/>
    <property type="match status" value="4"/>
</dbReference>
<sequence length="1288" mass="142372">MAKLRASAMWVAALLVAAVAVTPQANYLLSLQFPPVARVGEHYNFQFAYTTFQPSPDRLQYSLVGNPPWLSLDGKNRMLWGTPGAGDIGTATFKIVAAGEAGAVAYMETKLFVADGKAPTTNENIFQQLSSDGRLSGLKTFTLLPSKPFDIRFPPETFQSSKKELTYHATLADRTPLPAWICFDEPSLHFSGTTPSLTSEPQSYDILLLASDIPGYSTASLSFTLTISNHQLIFKPLQQIINLYKGETVNISNIRSKVFLDNRPIKDEEILSASAELPSWLSFNEQTLEVTGTPPPGLMSQNISITAKDTFSDMAKLPVHLVFESQFFNEEIGRLNITAGEYFEYRIPKSVLTKENAKISVDLGALGKWLTFNLETCIISGTVPNDSAPQDVQASLTATSPDDNSTDSQIFHLQISDAGDHIYPSSTTSVIAAWQPGETGKNTDETELSRTPKSKKTAVIVGSVFGAIGALLVIAMLACLFYRQRKKPQGYISPRGPRSPRKVDISRPILMKEECSNVDRTLDPDMEKGESDNTLDSTPDHPPQLKLDFALKESNSHSTASSITEGEAKILTACDNSSWGYKDEAGPSHHPPNPMKVPTEMARRKSTKSYIPNQTRHRTISVYRNPYFSSGLPLNWRLTGLGQGCHAYSPPRSNKNFSAFRRSSSCSTFSTQSTGILSRTPVFPQPSAARHTTQLTTPMEKCRSIRLLSSTCDSLVDRRIIDEKRKSYIRKRSSVQDSLTDRRTIDEKRQSYIRKRASAQSPFFGANSSRNSCSSYKLPAVANDSTIASKPALFPLGANHTMQENEVAKTLVGRDLPENLRVRKPLVPPLAEAPQVIPGSLRRPVAERPFARYTNTGMDHEGDQTRYDWLGKAGSTRPVTSRRSDSYESSRGTQLKAILNSLTGEKIFQDAELSESVYPAEEDDIKEYEKNRETLKSNQSGLHPLSLQKRRSRRDSKYGSRRTNKRHPTPLSLTLEHGGKENRSSIYNLENVSNFPKVRNEVQVNDPSNSPERPKKTTTQCQSCPANHTRSESRTMAQASTQQRSQIQTLSRQNSHKSHYSRSQSRQSTTKHGRDRFRTQSSAYPYFESGAFSTTTPSTSKQQPTSKGQSSAPRKDTAPSLISRDLSGNILNYADNEDLLIEQMPSSPIGICTWNSQIQSSARQSRLAQFSSRQHVASSSKRETTLPSTPTNTSAGLSLVRGSLDRVGETPATDGRERTPLSVSDNGNGGSPERVRYVEGKGKKPVNVVNGEDGRGSGRERRTWGSLKGIMARGRYESFEWGSGTAFL</sequence>
<feature type="chain" id="PRO_5040368661" description="Dystroglycan-type cadherin-like domain-containing protein" evidence="3">
    <location>
        <begin position="21"/>
        <end position="1288"/>
    </location>
</feature>
<dbReference type="OrthoDB" id="41532at2759"/>
<feature type="region of interest" description="Disordered" evidence="1">
    <location>
        <begin position="932"/>
        <end position="982"/>
    </location>
</feature>
<dbReference type="GO" id="GO:0016020">
    <property type="term" value="C:membrane"/>
    <property type="evidence" value="ECO:0007669"/>
    <property type="project" value="InterPro"/>
</dbReference>
<keyword evidence="2" id="KW-0812">Transmembrane</keyword>
<reference evidence="6" key="1">
    <citation type="journal article" date="2020" name="Stud. Mycol.">
        <title>101 Dothideomycetes genomes: A test case for predicting lifestyles and emergence of pathogens.</title>
        <authorList>
            <person name="Haridas S."/>
            <person name="Albert R."/>
            <person name="Binder M."/>
            <person name="Bloem J."/>
            <person name="LaButti K."/>
            <person name="Salamov A."/>
            <person name="Andreopoulos B."/>
            <person name="Baker S."/>
            <person name="Barry K."/>
            <person name="Bills G."/>
            <person name="Bluhm B."/>
            <person name="Cannon C."/>
            <person name="Castanera R."/>
            <person name="Culley D."/>
            <person name="Daum C."/>
            <person name="Ezra D."/>
            <person name="Gonzalez J."/>
            <person name="Henrissat B."/>
            <person name="Kuo A."/>
            <person name="Liang C."/>
            <person name="Lipzen A."/>
            <person name="Lutzoni F."/>
            <person name="Magnuson J."/>
            <person name="Mondo S."/>
            <person name="Nolan M."/>
            <person name="Ohm R."/>
            <person name="Pangilinan J."/>
            <person name="Park H.-J."/>
            <person name="Ramirez L."/>
            <person name="Alfaro M."/>
            <person name="Sun H."/>
            <person name="Tritt A."/>
            <person name="Yoshinaga Y."/>
            <person name="Zwiers L.-H."/>
            <person name="Turgeon B."/>
            <person name="Goodwin S."/>
            <person name="Spatafora J."/>
            <person name="Crous P."/>
            <person name="Grigoriev I."/>
        </authorList>
    </citation>
    <scope>NUCLEOTIDE SEQUENCE [LARGE SCALE GENOMIC DNA]</scope>
    <source>
        <strain evidence="6">CBS 304.66</strain>
    </source>
</reference>
<dbReference type="Proteomes" id="UP000800093">
    <property type="component" value="Unassembled WGS sequence"/>
</dbReference>
<feature type="compositionally biased region" description="Basic residues" evidence="1">
    <location>
        <begin position="948"/>
        <end position="968"/>
    </location>
</feature>
<evidence type="ECO:0000313" key="6">
    <source>
        <dbReference type="Proteomes" id="UP000800093"/>
    </source>
</evidence>
<dbReference type="InterPro" id="IPR015919">
    <property type="entry name" value="Cadherin-like_sf"/>
</dbReference>
<evidence type="ECO:0000256" key="2">
    <source>
        <dbReference type="SAM" id="Phobius"/>
    </source>
</evidence>
<accession>A0A9P4KDI9</accession>
<feature type="compositionally biased region" description="Low complexity" evidence="1">
    <location>
        <begin position="1093"/>
        <end position="1107"/>
    </location>
</feature>
<feature type="region of interest" description="Disordered" evidence="1">
    <location>
        <begin position="1170"/>
        <end position="1233"/>
    </location>
</feature>
<organism evidence="5 6">
    <name type="scientific">Lojkania enalia</name>
    <dbReference type="NCBI Taxonomy" id="147567"/>
    <lineage>
        <taxon>Eukaryota</taxon>
        <taxon>Fungi</taxon>
        <taxon>Dikarya</taxon>
        <taxon>Ascomycota</taxon>
        <taxon>Pezizomycotina</taxon>
        <taxon>Dothideomycetes</taxon>
        <taxon>Pleosporomycetidae</taxon>
        <taxon>Pleosporales</taxon>
        <taxon>Pleosporales incertae sedis</taxon>
        <taxon>Lojkania</taxon>
    </lineage>
</organism>
<dbReference type="InterPro" id="IPR006644">
    <property type="entry name" value="Cadg"/>
</dbReference>
<dbReference type="SMART" id="SM00736">
    <property type="entry name" value="CADG"/>
    <property type="match status" value="3"/>
</dbReference>
<proteinExistence type="predicted"/>
<protein>
    <recommendedName>
        <fullName evidence="4">Dystroglycan-type cadherin-like domain-containing protein</fullName>
    </recommendedName>
</protein>
<gene>
    <name evidence="5" type="ORF">CC78DRAFT_120038</name>
</gene>
<feature type="transmembrane region" description="Helical" evidence="2">
    <location>
        <begin position="458"/>
        <end position="482"/>
    </location>
</feature>
<feature type="domain" description="Dystroglycan-type cadherin-like" evidence="4">
    <location>
        <begin position="139"/>
        <end position="234"/>
    </location>
</feature>
<keyword evidence="2" id="KW-0472">Membrane</keyword>
<feature type="compositionally biased region" description="Basic and acidic residues" evidence="1">
    <location>
        <begin position="517"/>
        <end position="531"/>
    </location>
</feature>
<keyword evidence="3" id="KW-0732">Signal</keyword>
<keyword evidence="6" id="KW-1185">Reference proteome</keyword>
<evidence type="ECO:0000259" key="4">
    <source>
        <dbReference type="SMART" id="SM00736"/>
    </source>
</evidence>
<feature type="compositionally biased region" description="Polar residues" evidence="1">
    <location>
        <begin position="1002"/>
        <end position="1053"/>
    </location>
</feature>
<feature type="domain" description="Dystroglycan-type cadherin-like" evidence="4">
    <location>
        <begin position="24"/>
        <end position="120"/>
    </location>
</feature>
<evidence type="ECO:0000313" key="5">
    <source>
        <dbReference type="EMBL" id="KAF2266600.1"/>
    </source>
</evidence>
<evidence type="ECO:0000256" key="3">
    <source>
        <dbReference type="SAM" id="SignalP"/>
    </source>
</evidence>
<name>A0A9P4KDI9_9PLEO</name>
<dbReference type="EMBL" id="ML986596">
    <property type="protein sequence ID" value="KAF2266600.1"/>
    <property type="molecule type" value="Genomic_DNA"/>
</dbReference>
<feature type="signal peptide" evidence="3">
    <location>
        <begin position="1"/>
        <end position="20"/>
    </location>
</feature>
<feature type="region of interest" description="Disordered" evidence="1">
    <location>
        <begin position="854"/>
        <end position="892"/>
    </location>
</feature>
<evidence type="ECO:0000256" key="1">
    <source>
        <dbReference type="SAM" id="MobiDB-lite"/>
    </source>
</evidence>
<comment type="caution">
    <text evidence="5">The sequence shown here is derived from an EMBL/GenBank/DDBJ whole genome shotgun (WGS) entry which is preliminary data.</text>
</comment>
<feature type="region of interest" description="Disordered" evidence="1">
    <location>
        <begin position="998"/>
        <end position="1123"/>
    </location>
</feature>
<dbReference type="Pfam" id="PF05345">
    <property type="entry name" value="He_PIG"/>
    <property type="match status" value="3"/>
</dbReference>
<feature type="domain" description="Dystroglycan-type cadherin-like" evidence="4">
    <location>
        <begin position="327"/>
        <end position="422"/>
    </location>
</feature>
<feature type="region of interest" description="Disordered" evidence="1">
    <location>
        <begin position="517"/>
        <end position="545"/>
    </location>
</feature>
<feature type="compositionally biased region" description="Polar residues" evidence="1">
    <location>
        <begin position="1170"/>
        <end position="1196"/>
    </location>
</feature>
<dbReference type="InterPro" id="IPR013783">
    <property type="entry name" value="Ig-like_fold"/>
</dbReference>
<keyword evidence="2" id="KW-1133">Transmembrane helix</keyword>